<proteinExistence type="predicted"/>
<evidence type="ECO:0000256" key="3">
    <source>
        <dbReference type="ARBA" id="ARBA00023098"/>
    </source>
</evidence>
<dbReference type="Gene3D" id="3.40.50.1820">
    <property type="entry name" value="alpha/beta hydrolase"/>
    <property type="match status" value="1"/>
</dbReference>
<organism evidence="4">
    <name type="scientific">Streptomyces sp. NBC_00119</name>
    <dbReference type="NCBI Taxonomy" id="2975659"/>
    <lineage>
        <taxon>Bacteria</taxon>
        <taxon>Bacillati</taxon>
        <taxon>Actinomycetota</taxon>
        <taxon>Actinomycetes</taxon>
        <taxon>Kitasatosporales</taxon>
        <taxon>Streptomycetaceae</taxon>
        <taxon>Streptomyces</taxon>
    </lineage>
</organism>
<dbReference type="AlphaFoldDB" id="A0AAU1UJZ8"/>
<name>A0AAU1UJZ8_9ACTN</name>
<dbReference type="EMBL" id="CP108195">
    <property type="protein sequence ID" value="WTS17565.1"/>
    <property type="molecule type" value="Genomic_DNA"/>
</dbReference>
<reference evidence="4" key="1">
    <citation type="submission" date="2022-10" db="EMBL/GenBank/DDBJ databases">
        <title>The complete genomes of actinobacterial strains from the NBC collection.</title>
        <authorList>
            <person name="Joergensen T.S."/>
            <person name="Alvarez Arevalo M."/>
            <person name="Sterndorff E.B."/>
            <person name="Faurdal D."/>
            <person name="Vuksanovic O."/>
            <person name="Mourched A.-S."/>
            <person name="Charusanti P."/>
            <person name="Shaw S."/>
            <person name="Blin K."/>
            <person name="Weber T."/>
        </authorList>
    </citation>
    <scope>NUCLEOTIDE SEQUENCE</scope>
    <source>
        <strain evidence="4">NBC_00119</strain>
    </source>
</reference>
<keyword evidence="1 4" id="KW-0378">Hydrolase</keyword>
<evidence type="ECO:0000256" key="1">
    <source>
        <dbReference type="ARBA" id="ARBA00022801"/>
    </source>
</evidence>
<dbReference type="GO" id="GO:0003847">
    <property type="term" value="F:1-alkyl-2-acetylglycerophosphocholine esterase activity"/>
    <property type="evidence" value="ECO:0007669"/>
    <property type="project" value="TreeGrafter"/>
</dbReference>
<sequence length="433" mass="46532">METNDTDGDTKTNLTSRRRVLAASALGLAWAASGVPGARATAMAADDTAPTPRVSHASRMARMKLPAPSGPYGVGTVSLRLVDRRRADPWVAGRRRELMVDVRYPARSVASRPRVPQMTQGEAAGFDRVNNFGALPKGRIDWSATQTFAHLGAPLDPRGPRPVVLYSPGVGDPRTLGTTLTDELASHGFVVVAIDHTYDASAVEFPGGRVETTLLPQEFERAQKEGPAAVVALMQKTCAVRAADTRFVLDEVERAFATGRLERAPIGMFGQSAGGFAALQTMHDDGRITAAANLDGVLAYVSEDHDEGELSSVARDGVDGPFLLMGMDGDDRTNVPSWRALWEHSDGWHRDLVLRGAQHATYTDATSLIPQIARQLGLPKETVTGLVGTVPAARAIAAQRAYVTAFFDRWLRGRAGGHFLDGPSSNYPEVRFV</sequence>
<dbReference type="SUPFAM" id="SSF53474">
    <property type="entry name" value="alpha/beta-Hydrolases"/>
    <property type="match status" value="1"/>
</dbReference>
<accession>A0AAU1UJZ8</accession>
<dbReference type="GO" id="GO:0016042">
    <property type="term" value="P:lipid catabolic process"/>
    <property type="evidence" value="ECO:0007669"/>
    <property type="project" value="UniProtKB-KW"/>
</dbReference>
<dbReference type="PANTHER" id="PTHR10272">
    <property type="entry name" value="PLATELET-ACTIVATING FACTOR ACETYLHYDROLASE"/>
    <property type="match status" value="1"/>
</dbReference>
<dbReference type="Pfam" id="PF03403">
    <property type="entry name" value="PAF-AH_p_II"/>
    <property type="match status" value="1"/>
</dbReference>
<keyword evidence="3" id="KW-0443">Lipid metabolism</keyword>
<evidence type="ECO:0000313" key="4">
    <source>
        <dbReference type="EMBL" id="WTS17565.1"/>
    </source>
</evidence>
<dbReference type="InterPro" id="IPR029058">
    <property type="entry name" value="AB_hydrolase_fold"/>
</dbReference>
<dbReference type="PANTHER" id="PTHR10272:SF0">
    <property type="entry name" value="PLATELET-ACTIVATING FACTOR ACETYLHYDROLASE"/>
    <property type="match status" value="1"/>
</dbReference>
<dbReference type="InterPro" id="IPR006311">
    <property type="entry name" value="TAT_signal"/>
</dbReference>
<gene>
    <name evidence="4" type="ORF">OHU69_44980</name>
</gene>
<dbReference type="PROSITE" id="PS51318">
    <property type="entry name" value="TAT"/>
    <property type="match status" value="1"/>
</dbReference>
<keyword evidence="2" id="KW-0442">Lipid degradation</keyword>
<evidence type="ECO:0000256" key="2">
    <source>
        <dbReference type="ARBA" id="ARBA00022963"/>
    </source>
</evidence>
<protein>
    <submittedName>
        <fullName evidence="4">Hydrolase</fullName>
    </submittedName>
</protein>